<dbReference type="PROSITE" id="PS50977">
    <property type="entry name" value="HTH_TETR_2"/>
    <property type="match status" value="1"/>
</dbReference>
<dbReference type="RefSeq" id="WP_079601168.1">
    <property type="nucleotide sequence ID" value="NZ_LT670817.1"/>
</dbReference>
<feature type="compositionally biased region" description="Basic residues" evidence="3">
    <location>
        <begin position="12"/>
        <end position="24"/>
    </location>
</feature>
<organism evidence="5 6">
    <name type="scientific">Bradyrhizobium erythrophlei</name>
    <dbReference type="NCBI Taxonomy" id="1437360"/>
    <lineage>
        <taxon>Bacteria</taxon>
        <taxon>Pseudomonadati</taxon>
        <taxon>Pseudomonadota</taxon>
        <taxon>Alphaproteobacteria</taxon>
        <taxon>Hyphomicrobiales</taxon>
        <taxon>Nitrobacteraceae</taxon>
        <taxon>Bradyrhizobium</taxon>
    </lineage>
</organism>
<evidence type="ECO:0000313" key="5">
    <source>
        <dbReference type="EMBL" id="SHG60704.1"/>
    </source>
</evidence>
<dbReference type="InterPro" id="IPR009057">
    <property type="entry name" value="Homeodomain-like_sf"/>
</dbReference>
<accession>A0A1M5L6H4</accession>
<name>A0A1M5L6H4_9BRAD</name>
<feature type="domain" description="HTH tetR-type" evidence="4">
    <location>
        <begin position="50"/>
        <end position="110"/>
    </location>
</feature>
<dbReference type="PANTHER" id="PTHR30328">
    <property type="entry name" value="TRANSCRIPTIONAL REPRESSOR"/>
    <property type="match status" value="1"/>
</dbReference>
<dbReference type="Proteomes" id="UP000189796">
    <property type="component" value="Chromosome I"/>
</dbReference>
<dbReference type="SUPFAM" id="SSF48498">
    <property type="entry name" value="Tetracyclin repressor-like, C-terminal domain"/>
    <property type="match status" value="1"/>
</dbReference>
<dbReference type="InterPro" id="IPR001647">
    <property type="entry name" value="HTH_TetR"/>
</dbReference>
<dbReference type="Gene3D" id="1.10.357.10">
    <property type="entry name" value="Tetracycline Repressor, domain 2"/>
    <property type="match status" value="1"/>
</dbReference>
<dbReference type="SUPFAM" id="SSF46689">
    <property type="entry name" value="Homeodomain-like"/>
    <property type="match status" value="1"/>
</dbReference>
<dbReference type="Pfam" id="PF17938">
    <property type="entry name" value="TetR_C_29"/>
    <property type="match status" value="1"/>
</dbReference>
<dbReference type="PRINTS" id="PR00455">
    <property type="entry name" value="HTHTETR"/>
</dbReference>
<dbReference type="AlphaFoldDB" id="A0A1M5L6H4"/>
<evidence type="ECO:0000259" key="4">
    <source>
        <dbReference type="PROSITE" id="PS50977"/>
    </source>
</evidence>
<evidence type="ECO:0000313" key="6">
    <source>
        <dbReference type="Proteomes" id="UP000189796"/>
    </source>
</evidence>
<reference evidence="5 6" key="1">
    <citation type="submission" date="2016-11" db="EMBL/GenBank/DDBJ databases">
        <authorList>
            <person name="Jaros S."/>
            <person name="Januszkiewicz K."/>
            <person name="Wedrychowicz H."/>
        </authorList>
    </citation>
    <scope>NUCLEOTIDE SEQUENCE [LARGE SCALE GENOMIC DNA]</scope>
    <source>
        <strain evidence="5 6">GAS138</strain>
    </source>
</reference>
<dbReference type="GO" id="GO:0003677">
    <property type="term" value="F:DNA binding"/>
    <property type="evidence" value="ECO:0007669"/>
    <property type="project" value="UniProtKB-UniRule"/>
</dbReference>
<dbReference type="EMBL" id="LT670817">
    <property type="protein sequence ID" value="SHG60704.1"/>
    <property type="molecule type" value="Genomic_DNA"/>
</dbReference>
<protein>
    <submittedName>
        <fullName evidence="5">Transcriptional regulator, TetR family</fullName>
    </submittedName>
</protein>
<feature type="compositionally biased region" description="Low complexity" evidence="3">
    <location>
        <begin position="25"/>
        <end position="39"/>
    </location>
</feature>
<evidence type="ECO:0000256" key="1">
    <source>
        <dbReference type="ARBA" id="ARBA00023125"/>
    </source>
</evidence>
<sequence length="261" mass="29208">MTAITLLKAKIMHHRRPVREKSNKKAAPASGGKAAAGRPRASEGAPTNGSKTRQRILDVATQEFSTKGYDGARIDDIMRLSKVSKNLIYHYFGSKEKLFIAVLEQAYQGMHRHHMTWPLDVSSPVDGIRKLVRSTFKYWRDSPEFIGLLNSENFHKGKHLRKSKLTKAGYGGLIGNIASLLKQGAKLGDFRSGVDPVELYISISALAYHYLSNRYTLSYLLDRKLSTEDEMKARIVHIEDLTLGYLQYGAAGGNGRSRRGR</sequence>
<dbReference type="InterPro" id="IPR036271">
    <property type="entry name" value="Tet_transcr_reg_TetR-rel_C_sf"/>
</dbReference>
<dbReference type="PANTHER" id="PTHR30328:SF54">
    <property type="entry name" value="HTH-TYPE TRANSCRIPTIONAL REPRESSOR SCO4008"/>
    <property type="match status" value="1"/>
</dbReference>
<feature type="region of interest" description="Disordered" evidence="3">
    <location>
        <begin position="12"/>
        <end position="54"/>
    </location>
</feature>
<evidence type="ECO:0000256" key="2">
    <source>
        <dbReference type="PROSITE-ProRule" id="PRU00335"/>
    </source>
</evidence>
<dbReference type="Pfam" id="PF00440">
    <property type="entry name" value="TetR_N"/>
    <property type="match status" value="1"/>
</dbReference>
<feature type="DNA-binding region" description="H-T-H motif" evidence="2">
    <location>
        <begin position="73"/>
        <end position="92"/>
    </location>
</feature>
<dbReference type="OrthoDB" id="2356263at2"/>
<dbReference type="InterPro" id="IPR041474">
    <property type="entry name" value="NicS_C"/>
</dbReference>
<proteinExistence type="predicted"/>
<gene>
    <name evidence="5" type="ORF">SAMN05443248_2120</name>
</gene>
<dbReference type="InterPro" id="IPR050109">
    <property type="entry name" value="HTH-type_TetR-like_transc_reg"/>
</dbReference>
<evidence type="ECO:0000256" key="3">
    <source>
        <dbReference type="SAM" id="MobiDB-lite"/>
    </source>
</evidence>
<keyword evidence="1 2" id="KW-0238">DNA-binding</keyword>